<evidence type="ECO:0000259" key="5">
    <source>
        <dbReference type="Pfam" id="PF18120"/>
    </source>
</evidence>
<protein>
    <submittedName>
        <fullName evidence="6">Beta-galactosidase GanA</fullName>
    </submittedName>
</protein>
<evidence type="ECO:0000256" key="3">
    <source>
        <dbReference type="SAM" id="SignalP"/>
    </source>
</evidence>
<organism evidence="6 7">
    <name type="scientific">Sphingomonas japonica</name>
    <dbReference type="NCBI Taxonomy" id="511662"/>
    <lineage>
        <taxon>Bacteria</taxon>
        <taxon>Pseudomonadati</taxon>
        <taxon>Pseudomonadota</taxon>
        <taxon>Alphaproteobacteria</taxon>
        <taxon>Sphingomonadales</taxon>
        <taxon>Sphingomonadaceae</taxon>
        <taxon>Sphingomonas</taxon>
    </lineage>
</organism>
<dbReference type="Pfam" id="PF02449">
    <property type="entry name" value="Glyco_hydro_42"/>
    <property type="match status" value="1"/>
</dbReference>
<keyword evidence="1" id="KW-0378">Hydrolase</keyword>
<keyword evidence="3" id="KW-0732">Signal</keyword>
<dbReference type="Gene3D" id="2.60.220.20">
    <property type="entry name" value="putative beta-Galactosidase from caulobacter crescentus"/>
    <property type="match status" value="1"/>
</dbReference>
<dbReference type="InterPro" id="IPR013529">
    <property type="entry name" value="Glyco_hydro_42_N"/>
</dbReference>
<dbReference type="InterPro" id="IPR040719">
    <property type="entry name" value="DUF5597"/>
</dbReference>
<reference evidence="6 7" key="1">
    <citation type="submission" date="2020-03" db="EMBL/GenBank/DDBJ databases">
        <title>Genomic Encyclopedia of Type Strains, Phase IV (KMG-IV): sequencing the most valuable type-strain genomes for metagenomic binning, comparative biology and taxonomic classification.</title>
        <authorList>
            <person name="Goeker M."/>
        </authorList>
    </citation>
    <scope>NUCLEOTIDE SEQUENCE [LARGE SCALE GENOMIC DNA]</scope>
    <source>
        <strain evidence="6 7">DSM 22753</strain>
    </source>
</reference>
<dbReference type="EMBL" id="JAASQP010000001">
    <property type="protein sequence ID" value="NIJ22561.1"/>
    <property type="molecule type" value="Genomic_DNA"/>
</dbReference>
<dbReference type="RefSeq" id="WP_140047790.1">
    <property type="nucleotide sequence ID" value="NZ_BAAAEV010000001.1"/>
</dbReference>
<comment type="caution">
    <text evidence="6">The sequence shown here is derived from an EMBL/GenBank/DDBJ whole genome shotgun (WGS) entry which is preliminary data.</text>
</comment>
<proteinExistence type="predicted"/>
<dbReference type="InterPro" id="IPR017853">
    <property type="entry name" value="GH"/>
</dbReference>
<keyword evidence="2" id="KW-0326">Glycosidase</keyword>
<dbReference type="Pfam" id="PF18120">
    <property type="entry name" value="DUF5597"/>
    <property type="match status" value="1"/>
</dbReference>
<dbReference type="Proteomes" id="UP000788153">
    <property type="component" value="Unassembled WGS sequence"/>
</dbReference>
<accession>A0ABX0TW59</accession>
<evidence type="ECO:0000256" key="1">
    <source>
        <dbReference type="ARBA" id="ARBA00022801"/>
    </source>
</evidence>
<evidence type="ECO:0000313" key="6">
    <source>
        <dbReference type="EMBL" id="NIJ22561.1"/>
    </source>
</evidence>
<evidence type="ECO:0000259" key="4">
    <source>
        <dbReference type="Pfam" id="PF02449"/>
    </source>
</evidence>
<feature type="domain" description="Glycoside hydrolase family 42 N-terminal" evidence="4">
    <location>
        <begin position="75"/>
        <end position="214"/>
    </location>
</feature>
<dbReference type="SUPFAM" id="SSF51445">
    <property type="entry name" value="(Trans)glycosidases"/>
    <property type="match status" value="1"/>
</dbReference>
<keyword evidence="7" id="KW-1185">Reference proteome</keyword>
<dbReference type="Gene3D" id="3.20.20.80">
    <property type="entry name" value="Glycosidases"/>
    <property type="match status" value="1"/>
</dbReference>
<feature type="signal peptide" evidence="3">
    <location>
        <begin position="1"/>
        <end position="22"/>
    </location>
</feature>
<gene>
    <name evidence="6" type="ORF">FHT01_000103</name>
</gene>
<evidence type="ECO:0000313" key="7">
    <source>
        <dbReference type="Proteomes" id="UP000788153"/>
    </source>
</evidence>
<sequence>MQRWHYAIAAGLASAIVATPLAARQATEVPRIDSRGGQHALIVDGAPFLVLGAQTNNSANYAAMLSQVWPIVTAMHANTTEIPIAWEQVEPVEGQFDFSFLDILLKEARAHDQRLILLWFATWKNTSPNYAPAWVKLDNRRFPRMTNDKGETHYALSPHHRSTLEADKKAFVKLMEYLRDHDRQNTVIMVQPENEVGVYGTVRDFSPAAQKLFDGPVPAPLLRRYEKQPGTWSAVFGADADEYFNTWHIAAFIDEIAAAGKAVKPLPMYTNAALAAAFGRQKAGSYASGGPVHHVIDVWKAAAPHIDFVAPDIYSRDHAAWMEYLRFYDRPDNALMIPEVGNDAEFARYFYPAIGRGAIGYAPFGMDATGYFNHPLGARDLGPETMELLTRPYRVFAPMQREWARLALAGKTWGAAEPTDPKAEHTQVMELGKYRATATFGQWQFGTDKPTGNPKPTGGIAIAELGPDEYLVTGFDTRVAFSLTNPGPQESMLYVRVEEGRYHDGEWQFLRVWNGDQTDYGLNFTDRDMVLRVKLGSYRGNPVIPVGNPN</sequence>
<feature type="domain" description="DUF5597" evidence="5">
    <location>
        <begin position="389"/>
        <end position="524"/>
    </location>
</feature>
<name>A0ABX0TW59_9SPHN</name>
<evidence type="ECO:0000256" key="2">
    <source>
        <dbReference type="ARBA" id="ARBA00023295"/>
    </source>
</evidence>
<feature type="chain" id="PRO_5045971392" evidence="3">
    <location>
        <begin position="23"/>
        <end position="550"/>
    </location>
</feature>